<evidence type="ECO:0000313" key="4">
    <source>
        <dbReference type="Proteomes" id="UP000450012"/>
    </source>
</evidence>
<gene>
    <name evidence="3" type="ORF">GTP45_26950</name>
</gene>
<proteinExistence type="predicted"/>
<evidence type="ECO:0000256" key="2">
    <source>
        <dbReference type="SAM" id="MobiDB-lite"/>
    </source>
</evidence>
<dbReference type="Proteomes" id="UP000450012">
    <property type="component" value="Unassembled WGS sequence"/>
</dbReference>
<sequence length="489" mass="53857">MRQAMARGRQRNMQPQVVQQRSLRGLAVEPSAAFSDQRSHAASQRQRQNTADHSPQNGRLQALQRMAQAGGASQTIQCVFTFSNWVDFDSKATVVNHTMTVKEVFDNIKNTREGKKIPPEDLMVYLNDFDGSTFESREKLLNRLKSDTSTNFTVLKRIQFVKQVANPGDAVIDSFFTGLPGWEFKYKLALAQVTGHAPMVAKTIQLLQAIQPLLGADITPAGVQDMLSKAFTTVWELAPEEYLTGDATDVLNGFITTQLGVNGELETLINAAAIGAEQGEQIFSGAKYSESTSLGSKVEEDVDVSFIDSDGVLNLIEAGYSVKAVRNKLMGPGLKPGMAPDGQKQRYQHLAGSSQLEQAPVGGLTGSMAANRSISGIKLYYSVPVENFDRDIYTPDGLETISNLIKINAGLMLGTRRISPLELQALKVSIEVRLGQLRDRLRELETKLELEKMAEREETFSDNDAWADDDEYLSRAEAAELARLRALFS</sequence>
<evidence type="ECO:0000313" key="3">
    <source>
        <dbReference type="EMBL" id="MYM70418.1"/>
    </source>
</evidence>
<keyword evidence="4" id="KW-1185">Reference proteome</keyword>
<protein>
    <submittedName>
        <fullName evidence="3">Uncharacterized protein</fullName>
    </submittedName>
</protein>
<dbReference type="RefSeq" id="WP_161016923.1">
    <property type="nucleotide sequence ID" value="NZ_WWCK01000010.1"/>
</dbReference>
<dbReference type="EMBL" id="WWCK01000010">
    <property type="protein sequence ID" value="MYM70418.1"/>
    <property type="molecule type" value="Genomic_DNA"/>
</dbReference>
<dbReference type="AlphaFoldDB" id="A0A7X4KFF5"/>
<keyword evidence="1" id="KW-0175">Coiled coil</keyword>
<feature type="coiled-coil region" evidence="1">
    <location>
        <begin position="427"/>
        <end position="458"/>
    </location>
</feature>
<feature type="region of interest" description="Disordered" evidence="2">
    <location>
        <begin position="1"/>
        <end position="56"/>
    </location>
</feature>
<name>A0A7X4KFF5_9BURK</name>
<organism evidence="3 4">
    <name type="scientific">Duganella rivi</name>
    <dbReference type="NCBI Taxonomy" id="2666083"/>
    <lineage>
        <taxon>Bacteria</taxon>
        <taxon>Pseudomonadati</taxon>
        <taxon>Pseudomonadota</taxon>
        <taxon>Betaproteobacteria</taxon>
        <taxon>Burkholderiales</taxon>
        <taxon>Oxalobacteraceae</taxon>
        <taxon>Telluria group</taxon>
        <taxon>Duganella</taxon>
    </lineage>
</organism>
<feature type="compositionally biased region" description="Polar residues" evidence="2">
    <location>
        <begin position="11"/>
        <end position="22"/>
    </location>
</feature>
<comment type="caution">
    <text evidence="3">The sequence shown here is derived from an EMBL/GenBank/DDBJ whole genome shotgun (WGS) entry which is preliminary data.</text>
</comment>
<reference evidence="3 4" key="1">
    <citation type="submission" date="2019-12" db="EMBL/GenBank/DDBJ databases">
        <title>Novel species isolated from a subtropical stream in China.</title>
        <authorList>
            <person name="Lu H."/>
        </authorList>
    </citation>
    <scope>NUCLEOTIDE SEQUENCE [LARGE SCALE GENOMIC DNA]</scope>
    <source>
        <strain evidence="3 4">FT55W</strain>
    </source>
</reference>
<accession>A0A7X4KFF5</accession>
<evidence type="ECO:0000256" key="1">
    <source>
        <dbReference type="SAM" id="Coils"/>
    </source>
</evidence>